<accession>A0A7C4XJI7</accession>
<evidence type="ECO:0000313" key="1">
    <source>
        <dbReference type="EMBL" id="HGV97076.1"/>
    </source>
</evidence>
<proteinExistence type="predicted"/>
<name>A0A7C4XJI7_UNCW3</name>
<comment type="caution">
    <text evidence="1">The sequence shown here is derived from an EMBL/GenBank/DDBJ whole genome shotgun (WGS) entry which is preliminary data.</text>
</comment>
<dbReference type="Gene3D" id="3.40.50.10390">
    <property type="entry name" value="Gingipain r, domain 1"/>
    <property type="match status" value="1"/>
</dbReference>
<sequence length="513" mass="58390">MDGMKKMVLAVFILFLYGADYSKIPLLKWAGPEGTKPGTYEEWIAQNPCAEFSFILDKIIAGDGRAGTVAILTQQSIANALINEINQLINNLQLEGYTVLSYQISGGTPEALRTFLQNLYNVNNIEGALFIGNLPVAWFEIADDFNQYGYAEFPIDLFYMDLNGTWLDTMNTGNGKYDGHTGNVNPEIYIGRLTPTGIGDDTLLLKNYLRKDNAYRHDTINLQHRALVFCDDDWIFWAPLWAYEVSLLYSDTMNYWNAETTRASVYRIKLDTVQAWVSVFAHSWPGGHQFKYNNGNSYDYYYSYEYTNQNPPTNFYNHFACSFARYTENGYGGGRSIFNQSYGLGEVGSTKTGSMLDFSYFYQPLSQQKTLGEAFKDWFTHITNNGVTFDELCWHYGMTLLGDPWLKPTGHYPRIAEKIQGEIEPVPVELSNNPSSEKLGILLNINHPSFVRVIAYDCLGRDVKDIVSGNYVSSVLKITWNFKDNNNQSLRAGTYFIKFEIEGKTFIKKVVKI</sequence>
<dbReference type="InterPro" id="IPR026444">
    <property type="entry name" value="Secre_tail"/>
</dbReference>
<dbReference type="InterPro" id="IPR029031">
    <property type="entry name" value="Gingipain_N_sf"/>
</dbReference>
<reference evidence="1" key="1">
    <citation type="journal article" date="2020" name="mSystems">
        <title>Genome- and Community-Level Interaction Insights into Carbon Utilization and Element Cycling Functions of Hydrothermarchaeota in Hydrothermal Sediment.</title>
        <authorList>
            <person name="Zhou Z."/>
            <person name="Liu Y."/>
            <person name="Xu W."/>
            <person name="Pan J."/>
            <person name="Luo Z.H."/>
            <person name="Li M."/>
        </authorList>
    </citation>
    <scope>NUCLEOTIDE SEQUENCE [LARGE SCALE GENOMIC DNA]</scope>
    <source>
        <strain evidence="1">SpSt-774</strain>
    </source>
</reference>
<dbReference type="AlphaFoldDB" id="A0A7C4XJI7"/>
<dbReference type="EMBL" id="DTGZ01000041">
    <property type="protein sequence ID" value="HGV97076.1"/>
    <property type="molecule type" value="Genomic_DNA"/>
</dbReference>
<organism evidence="1">
    <name type="scientific">candidate division WOR-3 bacterium</name>
    <dbReference type="NCBI Taxonomy" id="2052148"/>
    <lineage>
        <taxon>Bacteria</taxon>
        <taxon>Bacteria division WOR-3</taxon>
    </lineage>
</organism>
<gene>
    <name evidence="1" type="ORF">ENV60_02125</name>
</gene>
<dbReference type="NCBIfam" id="TIGR04183">
    <property type="entry name" value="Por_Secre_tail"/>
    <property type="match status" value="1"/>
</dbReference>
<dbReference type="Gene3D" id="2.60.40.4070">
    <property type="match status" value="1"/>
</dbReference>
<protein>
    <submittedName>
        <fullName evidence="1">T9SS type A sorting domain-containing protein</fullName>
    </submittedName>
</protein>